<dbReference type="InterPro" id="IPR011545">
    <property type="entry name" value="DEAD/DEAH_box_helicase_dom"/>
</dbReference>
<keyword evidence="7" id="KW-0347">Helicase</keyword>
<gene>
    <name evidence="13" type="primary">cas3</name>
    <name evidence="13" type="ORF">DXD67_04620</name>
</gene>
<keyword evidence="5" id="KW-0547">Nucleotide-binding</keyword>
<evidence type="ECO:0000313" key="14">
    <source>
        <dbReference type="Proteomes" id="UP000260655"/>
    </source>
</evidence>
<dbReference type="InterPro" id="IPR006483">
    <property type="entry name" value="CRISPR-assoc_Cas3_HD"/>
</dbReference>
<keyword evidence="4" id="KW-0479">Metal-binding</keyword>
<dbReference type="Gene3D" id="1.10.3210.30">
    <property type="match status" value="1"/>
</dbReference>
<dbReference type="GO" id="GO:0016787">
    <property type="term" value="F:hydrolase activity"/>
    <property type="evidence" value="ECO:0007669"/>
    <property type="project" value="UniProtKB-KW"/>
</dbReference>
<dbReference type="GO" id="GO:0046872">
    <property type="term" value="F:metal ion binding"/>
    <property type="evidence" value="ECO:0007669"/>
    <property type="project" value="UniProtKB-KW"/>
</dbReference>
<dbReference type="NCBIfam" id="TIGR01587">
    <property type="entry name" value="cas3_core"/>
    <property type="match status" value="1"/>
</dbReference>
<keyword evidence="3" id="KW-0540">Nuclease</keyword>
<dbReference type="InterPro" id="IPR006474">
    <property type="entry name" value="Helicase_Cas3_CRISPR-ass_core"/>
</dbReference>
<dbReference type="Gene3D" id="3.40.50.300">
    <property type="entry name" value="P-loop containing nucleotide triphosphate hydrolases"/>
    <property type="match status" value="2"/>
</dbReference>
<feature type="domain" description="Helicase C-terminal" evidence="11">
    <location>
        <begin position="545"/>
        <end position="689"/>
    </location>
</feature>
<dbReference type="SUPFAM" id="SSF52540">
    <property type="entry name" value="P-loop containing nucleoside triphosphate hydrolases"/>
    <property type="match status" value="1"/>
</dbReference>
<keyword evidence="6" id="KW-0378">Hydrolase</keyword>
<dbReference type="CDD" id="cd09641">
    <property type="entry name" value="Cas3''_I"/>
    <property type="match status" value="1"/>
</dbReference>
<dbReference type="EMBL" id="QSOV01000003">
    <property type="protein sequence ID" value="RGJ25127.1"/>
    <property type="molecule type" value="Genomic_DNA"/>
</dbReference>
<evidence type="ECO:0000256" key="9">
    <source>
        <dbReference type="ARBA" id="ARBA00023118"/>
    </source>
</evidence>
<dbReference type="PROSITE" id="PS51643">
    <property type="entry name" value="HD_CAS3"/>
    <property type="match status" value="1"/>
</dbReference>
<dbReference type="InterPro" id="IPR054712">
    <property type="entry name" value="Cas3-like_dom"/>
</dbReference>
<evidence type="ECO:0000256" key="2">
    <source>
        <dbReference type="ARBA" id="ARBA00009046"/>
    </source>
</evidence>
<dbReference type="GO" id="GO:0036297">
    <property type="term" value="P:interstrand cross-link repair"/>
    <property type="evidence" value="ECO:0007669"/>
    <property type="project" value="TreeGrafter"/>
</dbReference>
<accession>A0A3E4GSG3</accession>
<dbReference type="SMART" id="SM00487">
    <property type="entry name" value="DEXDc"/>
    <property type="match status" value="1"/>
</dbReference>
<evidence type="ECO:0000313" key="13">
    <source>
        <dbReference type="EMBL" id="RGJ25127.1"/>
    </source>
</evidence>
<keyword evidence="8" id="KW-0067">ATP-binding</keyword>
<dbReference type="SMART" id="SM00490">
    <property type="entry name" value="HELICc"/>
    <property type="match status" value="1"/>
</dbReference>
<dbReference type="PANTHER" id="PTHR47957:SF3">
    <property type="entry name" value="ATP-DEPENDENT HELICASE HRQ1"/>
    <property type="match status" value="1"/>
</dbReference>
<comment type="caution">
    <text evidence="13">The sequence shown here is derived from an EMBL/GenBank/DDBJ whole genome shotgun (WGS) entry which is preliminary data.</text>
</comment>
<dbReference type="GO" id="GO:0003676">
    <property type="term" value="F:nucleic acid binding"/>
    <property type="evidence" value="ECO:0007669"/>
    <property type="project" value="InterPro"/>
</dbReference>
<dbReference type="NCBIfam" id="TIGR01596">
    <property type="entry name" value="cas3_HD"/>
    <property type="match status" value="1"/>
</dbReference>
<evidence type="ECO:0000256" key="6">
    <source>
        <dbReference type="ARBA" id="ARBA00022801"/>
    </source>
</evidence>
<dbReference type="InterPro" id="IPR027417">
    <property type="entry name" value="P-loop_NTPase"/>
</dbReference>
<evidence type="ECO:0000259" key="12">
    <source>
        <dbReference type="PROSITE" id="PS51643"/>
    </source>
</evidence>
<comment type="similarity">
    <text evidence="1">In the N-terminal section; belongs to the CRISPR-associated nuclease Cas3-HD family.</text>
</comment>
<evidence type="ECO:0000259" key="10">
    <source>
        <dbReference type="PROSITE" id="PS51192"/>
    </source>
</evidence>
<dbReference type="PROSITE" id="PS51192">
    <property type="entry name" value="HELICASE_ATP_BIND_1"/>
    <property type="match status" value="1"/>
</dbReference>
<evidence type="ECO:0000256" key="7">
    <source>
        <dbReference type="ARBA" id="ARBA00022806"/>
    </source>
</evidence>
<dbReference type="InterPro" id="IPR038257">
    <property type="entry name" value="CRISPR-assoc_Cas3_HD_sf"/>
</dbReference>
<evidence type="ECO:0000256" key="4">
    <source>
        <dbReference type="ARBA" id="ARBA00022723"/>
    </source>
</evidence>
<dbReference type="Proteomes" id="UP000260655">
    <property type="component" value="Unassembled WGS sequence"/>
</dbReference>
<dbReference type="GO" id="GO:0004518">
    <property type="term" value="F:nuclease activity"/>
    <property type="evidence" value="ECO:0007669"/>
    <property type="project" value="UniProtKB-KW"/>
</dbReference>
<dbReference type="Pfam" id="PF22590">
    <property type="entry name" value="Cas3-like_C_2"/>
    <property type="match status" value="1"/>
</dbReference>
<dbReference type="Pfam" id="PF18019">
    <property type="entry name" value="Cas3_HD"/>
    <property type="match status" value="1"/>
</dbReference>
<dbReference type="GO" id="GO:0006289">
    <property type="term" value="P:nucleotide-excision repair"/>
    <property type="evidence" value="ECO:0007669"/>
    <property type="project" value="TreeGrafter"/>
</dbReference>
<dbReference type="PANTHER" id="PTHR47957">
    <property type="entry name" value="ATP-DEPENDENT HELICASE HRQ1"/>
    <property type="match status" value="1"/>
</dbReference>
<dbReference type="InterPro" id="IPR014001">
    <property type="entry name" value="Helicase_ATP-bd"/>
</dbReference>
<dbReference type="GO" id="GO:0051607">
    <property type="term" value="P:defense response to virus"/>
    <property type="evidence" value="ECO:0007669"/>
    <property type="project" value="UniProtKB-KW"/>
</dbReference>
<feature type="domain" description="Helicase ATP-binding" evidence="10">
    <location>
        <begin position="325"/>
        <end position="515"/>
    </location>
</feature>
<keyword evidence="9" id="KW-0051">Antiviral defense</keyword>
<dbReference type="InterPro" id="IPR001650">
    <property type="entry name" value="Helicase_C-like"/>
</dbReference>
<dbReference type="GO" id="GO:0043138">
    <property type="term" value="F:3'-5' DNA helicase activity"/>
    <property type="evidence" value="ECO:0007669"/>
    <property type="project" value="TreeGrafter"/>
</dbReference>
<dbReference type="PROSITE" id="PS51194">
    <property type="entry name" value="HELICASE_CTER"/>
    <property type="match status" value="1"/>
</dbReference>
<feature type="domain" description="HD Cas3-type" evidence="12">
    <location>
        <begin position="25"/>
        <end position="253"/>
    </location>
</feature>
<dbReference type="AlphaFoldDB" id="A0A3E4GSG3"/>
<evidence type="ECO:0000256" key="8">
    <source>
        <dbReference type="ARBA" id="ARBA00022840"/>
    </source>
</evidence>
<evidence type="ECO:0000256" key="1">
    <source>
        <dbReference type="ARBA" id="ARBA00006847"/>
    </source>
</evidence>
<reference evidence="13 14" key="1">
    <citation type="submission" date="2018-08" db="EMBL/GenBank/DDBJ databases">
        <title>A genome reference for cultivated species of the human gut microbiota.</title>
        <authorList>
            <person name="Zou Y."/>
            <person name="Xue W."/>
            <person name="Luo G."/>
        </authorList>
    </citation>
    <scope>NUCLEOTIDE SEQUENCE [LARGE SCALE GENOMIC DNA]</scope>
    <source>
        <strain evidence="13 14">TM07-19</strain>
    </source>
</reference>
<dbReference type="GO" id="GO:0005524">
    <property type="term" value="F:ATP binding"/>
    <property type="evidence" value="ECO:0007669"/>
    <property type="project" value="UniProtKB-KW"/>
</dbReference>
<dbReference type="Pfam" id="PF00270">
    <property type="entry name" value="DEAD"/>
    <property type="match status" value="1"/>
</dbReference>
<proteinExistence type="inferred from homology"/>
<comment type="similarity">
    <text evidence="2">In the central section; belongs to the CRISPR-associated helicase Cas3 family.</text>
</comment>
<evidence type="ECO:0000256" key="5">
    <source>
        <dbReference type="ARBA" id="ARBA00022741"/>
    </source>
</evidence>
<sequence>MEKLMLPIAEFTEYGEVCFAHLSENGERKETLREHTELCQKYWKEIVKRKKIDEIFQEFENVYLEELSKESRNLFELMTVNIVSVHDLGKINPNFQSDKMHHKWHEEVKPDLNIGSRHSILSSVFYLEYFLGKINEMWGAKQLIKKSEAEILKDFAYIYSYIISRHHGELKEFETYMASLTGKQMEGENLGKRAKSWYMMWKENILHESGISKMRKDWKKMFGRLQKEDVKKTVYLYGLTKLLYSLLVVADYYATTEFMNGARMLDFGEIVDYEDMIDIYESGDVQKKIREYEKETYPMEKEKLEKIDEINILRTEMFLDAERVLKQNSDQTFYYLEAPTGSGKSNTAMNLGFRLIRENEKLNKIFYIYPFNTLVEQNMESIGKIFGENERVMSQVAVVNSLVPMKDRDEGNDWNRILLDRQFLNYPIVLSTHVMLFRTMFGHAKEDVFGFHQLSHSVIILDEIQSYKNELWGEIITFLKGFAELMQMKIIIMSATLPNLDILTDNHCQTIRLIENREKYFNHPKFARRVVADYSLLEQKMTMEYLTDEIVKKAGKNKKVLIEFIRKRSAEECYRILCEKSEIPVFLMTGDSSILDRKRMIRKIEALDSVILVATQVVEAGVDIDMDIGYKDISRLDSEEQFMGRINRSGRKSGIVYFFDLDNAEKIYSGDKRIEKDKTLVNKEMRELLTAKNFPAYYENGILPLVLAEKKKCNDENIEDFFQKTVGNLDMPKVDKRMQLINDNRLMKSVYLGRIIQEENGEELDGRFVWDEYKQLIEETEMEYSERKVKLHNVRSKMNAFIYQFSCKAEFMEDEQIGELYYIENGEAYFDENDILRRELFEEGKDLFI</sequence>
<evidence type="ECO:0000259" key="11">
    <source>
        <dbReference type="PROSITE" id="PS51194"/>
    </source>
</evidence>
<evidence type="ECO:0000256" key="3">
    <source>
        <dbReference type="ARBA" id="ARBA00022722"/>
    </source>
</evidence>
<organism evidence="13 14">
    <name type="scientific">Coprococcus comes</name>
    <dbReference type="NCBI Taxonomy" id="410072"/>
    <lineage>
        <taxon>Bacteria</taxon>
        <taxon>Bacillati</taxon>
        <taxon>Bacillota</taxon>
        <taxon>Clostridia</taxon>
        <taxon>Lachnospirales</taxon>
        <taxon>Lachnospiraceae</taxon>
        <taxon>Coprococcus</taxon>
    </lineage>
</organism>
<protein>
    <submittedName>
        <fullName evidence="13">CRISPR-associated helicase Cas3</fullName>
    </submittedName>
</protein>
<name>A0A3E4GSG3_9FIRM</name>